<dbReference type="GO" id="GO:1905839">
    <property type="term" value="P:negative regulation of telomeric D-loop disassembly"/>
    <property type="evidence" value="ECO:0007669"/>
    <property type="project" value="TreeGrafter"/>
</dbReference>
<comment type="caution">
    <text evidence="13">The sequence shown here is derived from an EMBL/GenBank/DDBJ whole genome shotgun (WGS) entry which is preliminary data.</text>
</comment>
<feature type="region of interest" description="Disordered" evidence="10">
    <location>
        <begin position="440"/>
        <end position="499"/>
    </location>
</feature>
<dbReference type="Pfam" id="PF00249">
    <property type="entry name" value="Myb_DNA-binding"/>
    <property type="match status" value="1"/>
</dbReference>
<feature type="region of interest" description="Disordered" evidence="10">
    <location>
        <begin position="368"/>
        <end position="406"/>
    </location>
</feature>
<dbReference type="PROSITE" id="PS51294">
    <property type="entry name" value="HTH_MYB"/>
    <property type="match status" value="1"/>
</dbReference>
<evidence type="ECO:0000256" key="4">
    <source>
        <dbReference type="ARBA" id="ARBA00022553"/>
    </source>
</evidence>
<evidence type="ECO:0000256" key="6">
    <source>
        <dbReference type="ARBA" id="ARBA00022895"/>
    </source>
</evidence>
<dbReference type="Pfam" id="PF08558">
    <property type="entry name" value="TRF"/>
    <property type="match status" value="1"/>
</dbReference>
<accession>A0A9Q0XFU9</accession>
<evidence type="ECO:0000256" key="7">
    <source>
        <dbReference type="ARBA" id="ARBA00023125"/>
    </source>
</evidence>
<evidence type="ECO:0000313" key="14">
    <source>
        <dbReference type="Proteomes" id="UP001142489"/>
    </source>
</evidence>
<dbReference type="PIRSF" id="PIRSF038016">
    <property type="entry name" value="Telomere_bd-1_Pin2"/>
    <property type="match status" value="1"/>
</dbReference>
<evidence type="ECO:0008006" key="15">
    <source>
        <dbReference type="Google" id="ProtNLM"/>
    </source>
</evidence>
<dbReference type="InterPro" id="IPR031902">
    <property type="entry name" value="TERF2_RBM"/>
</dbReference>
<dbReference type="AlphaFoldDB" id="A0A9Q0XFU9"/>
<dbReference type="GO" id="GO:0098505">
    <property type="term" value="F:G-rich strand telomeric DNA binding"/>
    <property type="evidence" value="ECO:0007669"/>
    <property type="project" value="TreeGrafter"/>
</dbReference>
<dbReference type="Proteomes" id="UP001142489">
    <property type="component" value="Unassembled WGS sequence"/>
</dbReference>
<dbReference type="GO" id="GO:0032208">
    <property type="term" value="P:negative regulation of telomere maintenance via recombination"/>
    <property type="evidence" value="ECO:0007669"/>
    <property type="project" value="TreeGrafter"/>
</dbReference>
<dbReference type="GO" id="GO:0005654">
    <property type="term" value="C:nucleoplasm"/>
    <property type="evidence" value="ECO:0007669"/>
    <property type="project" value="UniProtKB-ARBA"/>
</dbReference>
<protein>
    <recommendedName>
        <fullName evidence="15">Telomeric repeat-binding factor</fullName>
    </recommendedName>
</protein>
<evidence type="ECO:0000256" key="3">
    <source>
        <dbReference type="ARBA" id="ARBA00022499"/>
    </source>
</evidence>
<keyword evidence="8" id="KW-0539">Nucleus</keyword>
<dbReference type="PANTHER" id="PTHR46833:SF1">
    <property type="entry name" value="TELOMERIC REPEAT-BINDING FACTOR 2"/>
    <property type="match status" value="1"/>
</dbReference>
<dbReference type="PANTHER" id="PTHR46833">
    <property type="entry name" value="TELOMERIC REPEAT-BINDING FACTOR 2 TERF2"/>
    <property type="match status" value="1"/>
</dbReference>
<sequence>MASPPSSSHEAAPGAPEKAEAAVNRWVLVFYLHQAKEAFRAGRRKDFRQLRDVINAVLARPSSLDKPLRIQLRIMQFLSRIEEDWSMNRGTMLTTLDCALLLLEKLKGELNIDLSVYQEIRKKINEAAIISCVKNKEYDQASKILKQLSSKDPDTQNMLQSIIAERNLSHPIIKDFSYLSFRQKMLTLMEGYLEDSEPFLLKMAHTRLAQQTVRPVNPVEEVSEAVVPSVAAEEVVEAEAMEVAGPEPQPTEVAAMEPEPEGGRGAIPEECPTSSEGGCEEGPRPTATEGAGQGGVAPQGLDTAPEPEEAAKPPLRETGPAADAAANTAKDPDRRPTSYGYSVLREAYRALSSAPIPDEVFLRLDEADWTGPKPGAASASHGTKRPREEEKEPVACGSHSVPRKSKQRVCINHLLMGPEKTSPNKQLLSSEVRVTLSVLPTESRTSAQPADPHLPSSPKERVPVDDPEEEKEVWSDEDELFLDESAGAPRSNLDGHGSKKKRWTVEESTWIKLGVRKFGEGNWKAICRAYPFKKRTPVMIKDRWRTMRKLGI</sequence>
<keyword evidence="3" id="KW-1017">Isopeptide bond</keyword>
<dbReference type="GO" id="GO:0003691">
    <property type="term" value="F:double-stranded telomeric DNA binding"/>
    <property type="evidence" value="ECO:0007669"/>
    <property type="project" value="TreeGrafter"/>
</dbReference>
<evidence type="ECO:0000256" key="5">
    <source>
        <dbReference type="ARBA" id="ARBA00022843"/>
    </source>
</evidence>
<dbReference type="EMBL" id="JAPFRF010000013">
    <property type="protein sequence ID" value="KAJ7312198.1"/>
    <property type="molecule type" value="Genomic_DNA"/>
</dbReference>
<dbReference type="SUPFAM" id="SSF46689">
    <property type="entry name" value="Homeodomain-like"/>
    <property type="match status" value="1"/>
</dbReference>
<dbReference type="CDD" id="cd11660">
    <property type="entry name" value="SANT_TRF"/>
    <property type="match status" value="1"/>
</dbReference>
<dbReference type="Gene3D" id="1.10.10.60">
    <property type="entry name" value="Homeodomain-like"/>
    <property type="match status" value="1"/>
</dbReference>
<dbReference type="GO" id="GO:0061820">
    <property type="term" value="P:telomeric D-loop disassembly"/>
    <property type="evidence" value="ECO:0007669"/>
    <property type="project" value="TreeGrafter"/>
</dbReference>
<evidence type="ECO:0000259" key="11">
    <source>
        <dbReference type="PROSITE" id="PS50090"/>
    </source>
</evidence>
<dbReference type="InterPro" id="IPR001005">
    <property type="entry name" value="SANT/Myb"/>
</dbReference>
<dbReference type="SUPFAM" id="SSF63600">
    <property type="entry name" value="Telomeric repeat binding factor (TRF) dimerisation domain"/>
    <property type="match status" value="1"/>
</dbReference>
<keyword evidence="4" id="KW-0597">Phosphoprotein</keyword>
<dbReference type="InterPro" id="IPR017357">
    <property type="entry name" value="TERF1/2"/>
</dbReference>
<proteinExistence type="predicted"/>
<dbReference type="Gene3D" id="1.25.40.210">
    <property type="entry name" value="Telomere repeat-binding factor, dimerisation domain"/>
    <property type="match status" value="1"/>
</dbReference>
<dbReference type="OrthoDB" id="608866at2759"/>
<feature type="domain" description="HTH myb-type" evidence="12">
    <location>
        <begin position="499"/>
        <end position="552"/>
    </location>
</feature>
<comment type="subcellular location">
    <subcellularLocation>
        <location evidence="1">Chromosome</location>
        <location evidence="1">Telomere</location>
    </subcellularLocation>
</comment>
<dbReference type="InterPro" id="IPR036507">
    <property type="entry name" value="Telomere_rpt-bd_fac_dimer_sf"/>
</dbReference>
<evidence type="ECO:0000256" key="1">
    <source>
        <dbReference type="ARBA" id="ARBA00004574"/>
    </source>
</evidence>
<keyword evidence="14" id="KW-1185">Reference proteome</keyword>
<dbReference type="GO" id="GO:0070187">
    <property type="term" value="C:shelterin complex"/>
    <property type="evidence" value="ECO:0007669"/>
    <property type="project" value="TreeGrafter"/>
</dbReference>
<keyword evidence="5" id="KW-0832">Ubl conjugation</keyword>
<dbReference type="Pfam" id="PF16772">
    <property type="entry name" value="TERF2_RBM"/>
    <property type="match status" value="1"/>
</dbReference>
<name>A0A9Q0XFU9_9SAUR</name>
<feature type="compositionally biased region" description="Acidic residues" evidence="10">
    <location>
        <begin position="465"/>
        <end position="482"/>
    </location>
</feature>
<dbReference type="GO" id="GO:0031627">
    <property type="term" value="P:telomeric loop formation"/>
    <property type="evidence" value="ECO:0007669"/>
    <property type="project" value="TreeGrafter"/>
</dbReference>
<dbReference type="GO" id="GO:0003720">
    <property type="term" value="F:telomerase activity"/>
    <property type="evidence" value="ECO:0007669"/>
    <property type="project" value="TreeGrafter"/>
</dbReference>
<feature type="region of interest" description="Disordered" evidence="10">
    <location>
        <begin position="241"/>
        <end position="338"/>
    </location>
</feature>
<dbReference type="PROSITE" id="PS50090">
    <property type="entry name" value="MYB_LIKE"/>
    <property type="match status" value="1"/>
</dbReference>
<evidence type="ECO:0000256" key="2">
    <source>
        <dbReference type="ARBA" id="ARBA00022454"/>
    </source>
</evidence>
<evidence type="ECO:0000256" key="9">
    <source>
        <dbReference type="ARBA" id="ARBA00023306"/>
    </source>
</evidence>
<evidence type="ECO:0000259" key="12">
    <source>
        <dbReference type="PROSITE" id="PS51294"/>
    </source>
</evidence>
<dbReference type="GO" id="GO:0042803">
    <property type="term" value="F:protein homodimerization activity"/>
    <property type="evidence" value="ECO:0007669"/>
    <property type="project" value="InterPro"/>
</dbReference>
<feature type="domain" description="Myb-like" evidence="11">
    <location>
        <begin position="495"/>
        <end position="548"/>
    </location>
</feature>
<keyword evidence="6" id="KW-0779">Telomere</keyword>
<dbReference type="GO" id="GO:0070198">
    <property type="term" value="P:protein localization to chromosome, telomeric region"/>
    <property type="evidence" value="ECO:0007669"/>
    <property type="project" value="TreeGrafter"/>
</dbReference>
<dbReference type="InterPro" id="IPR009057">
    <property type="entry name" value="Homeodomain-like_sf"/>
</dbReference>
<dbReference type="InterPro" id="IPR017930">
    <property type="entry name" value="Myb_dom"/>
</dbReference>
<keyword evidence="9" id="KW-0131">Cell cycle</keyword>
<dbReference type="SMART" id="SM00717">
    <property type="entry name" value="SANT"/>
    <property type="match status" value="1"/>
</dbReference>
<dbReference type="InterPro" id="IPR030657">
    <property type="entry name" value="TERF2"/>
</dbReference>
<dbReference type="InterPro" id="IPR013867">
    <property type="entry name" value="Telomere_rpt-bd_fac_dimer_dom"/>
</dbReference>
<evidence type="ECO:0000313" key="13">
    <source>
        <dbReference type="EMBL" id="KAJ7312198.1"/>
    </source>
</evidence>
<reference evidence="13" key="1">
    <citation type="journal article" date="2023" name="DNA Res.">
        <title>Chromosome-level genome assembly of Phrynocephalus forsythii using third-generation DNA sequencing and Hi-C analysis.</title>
        <authorList>
            <person name="Qi Y."/>
            <person name="Zhao W."/>
            <person name="Zhao Y."/>
            <person name="Niu C."/>
            <person name="Cao S."/>
            <person name="Zhang Y."/>
        </authorList>
    </citation>
    <scope>NUCLEOTIDE SEQUENCE</scope>
    <source>
        <tissue evidence="13">Muscle</tissue>
    </source>
</reference>
<evidence type="ECO:0000256" key="10">
    <source>
        <dbReference type="SAM" id="MobiDB-lite"/>
    </source>
</evidence>
<dbReference type="GO" id="GO:0031848">
    <property type="term" value="P:protection from non-homologous end joining at telomere"/>
    <property type="evidence" value="ECO:0007669"/>
    <property type="project" value="InterPro"/>
</dbReference>
<keyword evidence="2" id="KW-0158">Chromosome</keyword>
<gene>
    <name evidence="13" type="ORF">JRQ81_006568</name>
</gene>
<organism evidence="13 14">
    <name type="scientific">Phrynocephalus forsythii</name>
    <dbReference type="NCBI Taxonomy" id="171643"/>
    <lineage>
        <taxon>Eukaryota</taxon>
        <taxon>Metazoa</taxon>
        <taxon>Chordata</taxon>
        <taxon>Craniata</taxon>
        <taxon>Vertebrata</taxon>
        <taxon>Euteleostomi</taxon>
        <taxon>Lepidosauria</taxon>
        <taxon>Squamata</taxon>
        <taxon>Bifurcata</taxon>
        <taxon>Unidentata</taxon>
        <taxon>Episquamata</taxon>
        <taxon>Toxicofera</taxon>
        <taxon>Iguania</taxon>
        <taxon>Acrodonta</taxon>
        <taxon>Agamidae</taxon>
        <taxon>Agaminae</taxon>
        <taxon>Phrynocephalus</taxon>
    </lineage>
</organism>
<dbReference type="FunFam" id="1.10.10.60:FF:000129">
    <property type="entry name" value="Telomeric repeat-binding factor 2"/>
    <property type="match status" value="1"/>
</dbReference>
<keyword evidence="7" id="KW-0238">DNA-binding</keyword>
<dbReference type="GO" id="GO:0032210">
    <property type="term" value="P:regulation of telomere maintenance via telomerase"/>
    <property type="evidence" value="ECO:0007669"/>
    <property type="project" value="TreeGrafter"/>
</dbReference>
<evidence type="ECO:0000256" key="8">
    <source>
        <dbReference type="ARBA" id="ARBA00023242"/>
    </source>
</evidence>